<dbReference type="Proteomes" id="UP000305109">
    <property type="component" value="Unassembled WGS sequence"/>
</dbReference>
<dbReference type="Pfam" id="PF00075">
    <property type="entry name" value="RNase_H"/>
    <property type="match status" value="1"/>
</dbReference>
<reference evidence="3 4" key="1">
    <citation type="submission" date="2019-04" db="EMBL/GenBank/DDBJ databases">
        <title>Rhodococcus oryzae sp. nov., a novel actinomycete isolated from rhizosphere soil of rice (Oryza sativa L.).</title>
        <authorList>
            <person name="Li C."/>
        </authorList>
    </citation>
    <scope>NUCLEOTIDE SEQUENCE [LARGE SCALE GENOMIC DNA]</scope>
    <source>
        <strain evidence="3 4">NEAU-CX67</strain>
    </source>
</reference>
<sequence>MTLAVIHFRQIDEDDHQLALAAAVIGVDASSERLIFSRPGTDAAARRAALLDAFEAVYRLAVSVPDALPFSLHISEPEVRSELERVAASFPAVALVRTARGQMPTLLHTAADSLSTHMVQLRTPQDQRPAEPQPELTVATDASKSSARRGVGVACISEDADLCQKMYPDARSVLEGELLAIKHALTRFPHRDLHVLTDSRAALASLSMTRSDLIERRSGAVMAAVTRIHELSAGRRVRFSWVRGHSGHRLNEAAHRLAVATRRNHEFNVAAETRAAITDNIVATVFADAAA</sequence>
<dbReference type="SUPFAM" id="SSF53098">
    <property type="entry name" value="Ribonuclease H-like"/>
    <property type="match status" value="1"/>
</dbReference>
<evidence type="ECO:0000313" key="4">
    <source>
        <dbReference type="Proteomes" id="UP000305109"/>
    </source>
</evidence>
<dbReference type="RefSeq" id="WP_136910395.1">
    <property type="nucleotide sequence ID" value="NZ_SUMD01000006.1"/>
</dbReference>
<evidence type="ECO:0000259" key="2">
    <source>
        <dbReference type="PROSITE" id="PS50879"/>
    </source>
</evidence>
<protein>
    <recommendedName>
        <fullName evidence="2">RNase H type-1 domain-containing protein</fullName>
    </recommendedName>
</protein>
<dbReference type="PROSITE" id="PS50879">
    <property type="entry name" value="RNASE_H_1"/>
    <property type="match status" value="1"/>
</dbReference>
<feature type="domain" description="RNase H type-1" evidence="2">
    <location>
        <begin position="132"/>
        <end position="263"/>
    </location>
</feature>
<keyword evidence="4" id="KW-1185">Reference proteome</keyword>
<dbReference type="InterPro" id="IPR002156">
    <property type="entry name" value="RNaseH_domain"/>
</dbReference>
<feature type="region of interest" description="Disordered" evidence="1">
    <location>
        <begin position="123"/>
        <end position="143"/>
    </location>
</feature>
<dbReference type="InterPro" id="IPR012337">
    <property type="entry name" value="RNaseH-like_sf"/>
</dbReference>
<evidence type="ECO:0000256" key="1">
    <source>
        <dbReference type="SAM" id="MobiDB-lite"/>
    </source>
</evidence>
<accession>A0ABY2RIE6</accession>
<dbReference type="InterPro" id="IPR036397">
    <property type="entry name" value="RNaseH_sf"/>
</dbReference>
<proteinExistence type="predicted"/>
<name>A0ABY2RIE6_9NOCA</name>
<organism evidence="3 4">
    <name type="scientific">Rhodococcus oryzae</name>
    <dbReference type="NCBI Taxonomy" id="2571143"/>
    <lineage>
        <taxon>Bacteria</taxon>
        <taxon>Bacillati</taxon>
        <taxon>Actinomycetota</taxon>
        <taxon>Actinomycetes</taxon>
        <taxon>Mycobacteriales</taxon>
        <taxon>Nocardiaceae</taxon>
        <taxon>Rhodococcus</taxon>
    </lineage>
</organism>
<gene>
    <name evidence="3" type="ORF">FCG67_14090</name>
</gene>
<evidence type="ECO:0000313" key="3">
    <source>
        <dbReference type="EMBL" id="TJZ76989.1"/>
    </source>
</evidence>
<comment type="caution">
    <text evidence="3">The sequence shown here is derived from an EMBL/GenBank/DDBJ whole genome shotgun (WGS) entry which is preliminary data.</text>
</comment>
<dbReference type="Gene3D" id="3.30.420.10">
    <property type="entry name" value="Ribonuclease H-like superfamily/Ribonuclease H"/>
    <property type="match status" value="1"/>
</dbReference>
<dbReference type="EMBL" id="SUMD01000006">
    <property type="protein sequence ID" value="TJZ76989.1"/>
    <property type="molecule type" value="Genomic_DNA"/>
</dbReference>